<dbReference type="EMBL" id="KK107922">
    <property type="protein sequence ID" value="EZA47182.1"/>
    <property type="molecule type" value="Genomic_DNA"/>
</dbReference>
<name>A0A026VTY2_OOCBI</name>
<organism evidence="1 2">
    <name type="scientific">Ooceraea biroi</name>
    <name type="common">Clonal raider ant</name>
    <name type="synonym">Cerapachys biroi</name>
    <dbReference type="NCBI Taxonomy" id="2015173"/>
    <lineage>
        <taxon>Eukaryota</taxon>
        <taxon>Metazoa</taxon>
        <taxon>Ecdysozoa</taxon>
        <taxon>Arthropoda</taxon>
        <taxon>Hexapoda</taxon>
        <taxon>Insecta</taxon>
        <taxon>Pterygota</taxon>
        <taxon>Neoptera</taxon>
        <taxon>Endopterygota</taxon>
        <taxon>Hymenoptera</taxon>
        <taxon>Apocrita</taxon>
        <taxon>Aculeata</taxon>
        <taxon>Formicoidea</taxon>
        <taxon>Formicidae</taxon>
        <taxon>Dorylinae</taxon>
        <taxon>Ooceraea</taxon>
    </lineage>
</organism>
<protein>
    <submittedName>
        <fullName evidence="1">Uncharacterized protein</fullName>
    </submittedName>
</protein>
<proteinExistence type="predicted"/>
<dbReference type="Proteomes" id="UP000053097">
    <property type="component" value="Unassembled WGS sequence"/>
</dbReference>
<keyword evidence="2" id="KW-1185">Reference proteome</keyword>
<evidence type="ECO:0000313" key="2">
    <source>
        <dbReference type="Proteomes" id="UP000053097"/>
    </source>
</evidence>
<dbReference type="OrthoDB" id="8046116at2759"/>
<sequence>MWKNILVHQGATNVFKYPKKRNNLSSTSIYALCVVKSALRTRKETAVNIKIDEKHLSLMSIQKLII</sequence>
<reference evidence="1 2" key="1">
    <citation type="journal article" date="2014" name="Curr. Biol.">
        <title>The genome of the clonal raider ant Cerapachys biroi.</title>
        <authorList>
            <person name="Oxley P.R."/>
            <person name="Ji L."/>
            <person name="Fetter-Pruneda I."/>
            <person name="McKenzie S.K."/>
            <person name="Li C."/>
            <person name="Hu H."/>
            <person name="Zhang G."/>
            <person name="Kronauer D.J."/>
        </authorList>
    </citation>
    <scope>NUCLEOTIDE SEQUENCE [LARGE SCALE GENOMIC DNA]</scope>
</reference>
<dbReference type="AlphaFoldDB" id="A0A026VTY2"/>
<evidence type="ECO:0000313" key="1">
    <source>
        <dbReference type="EMBL" id="EZA47182.1"/>
    </source>
</evidence>
<gene>
    <name evidence="1" type="ORF">X777_16586</name>
</gene>
<accession>A0A026VTY2</accession>